<accession>A0ABT5SYX9</accession>
<reference evidence="1 2" key="1">
    <citation type="submission" date="2023-02" db="EMBL/GenBank/DDBJ databases">
        <title>Genome sequencing required for Actinomycetospora new species description.</title>
        <authorList>
            <person name="Saimee Y."/>
            <person name="Duangmal K."/>
        </authorList>
    </citation>
    <scope>NUCLEOTIDE SEQUENCE [LARGE SCALE GENOMIC DNA]</scope>
    <source>
        <strain evidence="1 2">DW7H6</strain>
    </source>
</reference>
<comment type="caution">
    <text evidence="1">The sequence shown here is derived from an EMBL/GenBank/DDBJ whole genome shotgun (WGS) entry which is preliminary data.</text>
</comment>
<sequence length="227" mass="24316">MGAGDGDLFGLAESLRALREFTLRPVESGYDALDALVAVCRRTVPGADAAAISYAGHGQVRSTHVTDPAIDVIDRWHNQTGAGPLLEEARAQSVHGSVLVVEDLTLSVDSGACSVGVRPPFRSLHSTTLRSQDGHRTALDLYAAPPHALGLPATVMAEMFVRRATHLLYGADETRAARYQLAVSLVSRCLDLARPDAEHLLSPHLDDGNRDPVFVAERLIDHITGTD</sequence>
<protein>
    <recommendedName>
        <fullName evidence="3">ANTAR domain-containing protein</fullName>
    </recommendedName>
</protein>
<evidence type="ECO:0008006" key="3">
    <source>
        <dbReference type="Google" id="ProtNLM"/>
    </source>
</evidence>
<proteinExistence type="predicted"/>
<name>A0ABT5SYX9_9PSEU</name>
<evidence type="ECO:0000313" key="1">
    <source>
        <dbReference type="EMBL" id="MDD7968069.1"/>
    </source>
</evidence>
<gene>
    <name evidence="1" type="ORF">PGB27_22215</name>
</gene>
<dbReference type="Proteomes" id="UP001300763">
    <property type="component" value="Unassembled WGS sequence"/>
</dbReference>
<organism evidence="1 2">
    <name type="scientific">Actinomycetospora lemnae</name>
    <dbReference type="NCBI Taxonomy" id="3019891"/>
    <lineage>
        <taxon>Bacteria</taxon>
        <taxon>Bacillati</taxon>
        <taxon>Actinomycetota</taxon>
        <taxon>Actinomycetes</taxon>
        <taxon>Pseudonocardiales</taxon>
        <taxon>Pseudonocardiaceae</taxon>
        <taxon>Actinomycetospora</taxon>
    </lineage>
</organism>
<dbReference type="RefSeq" id="WP_274202598.1">
    <property type="nucleotide sequence ID" value="NZ_JAQZAO010000010.1"/>
</dbReference>
<dbReference type="EMBL" id="JAQZAO010000010">
    <property type="protein sequence ID" value="MDD7968069.1"/>
    <property type="molecule type" value="Genomic_DNA"/>
</dbReference>
<keyword evidence="2" id="KW-1185">Reference proteome</keyword>
<evidence type="ECO:0000313" key="2">
    <source>
        <dbReference type="Proteomes" id="UP001300763"/>
    </source>
</evidence>